<gene>
    <name evidence="1" type="ORF">SAMN04489842_3863</name>
</gene>
<evidence type="ECO:0000313" key="1">
    <source>
        <dbReference type="EMBL" id="SDR42127.1"/>
    </source>
</evidence>
<dbReference type="EMBL" id="FNLC01000006">
    <property type="protein sequence ID" value="SDR42127.1"/>
    <property type="molecule type" value="Genomic_DNA"/>
</dbReference>
<evidence type="ECO:0000313" key="2">
    <source>
        <dbReference type="Proteomes" id="UP000198848"/>
    </source>
</evidence>
<dbReference type="AlphaFoldDB" id="A0A1H1IWN5"/>
<organism evidence="1 2">
    <name type="scientific">Natronobacterium texcoconense</name>
    <dbReference type="NCBI Taxonomy" id="1095778"/>
    <lineage>
        <taxon>Archaea</taxon>
        <taxon>Methanobacteriati</taxon>
        <taxon>Methanobacteriota</taxon>
        <taxon>Stenosarchaea group</taxon>
        <taxon>Halobacteria</taxon>
        <taxon>Halobacteriales</taxon>
        <taxon>Natrialbaceae</taxon>
        <taxon>Natronobacterium</taxon>
    </lineage>
</organism>
<dbReference type="Proteomes" id="UP000198848">
    <property type="component" value="Unassembled WGS sequence"/>
</dbReference>
<name>A0A1H1IWN5_NATTX</name>
<accession>A0A1H1IWN5</accession>
<proteinExistence type="predicted"/>
<sequence>MTTNRRALLSSLAATTSIGLAGCLGGAGPLADGWLSSDGETADSGSGEGALETMTAVTPESASLLVADLDLPRRTTLKLYLNAPTADDPAGDWNIEKNIVARPTLELPVADEPLDATIDQRTDETDAFDSQTDGMRIDFELDEDLPDGIPLQFTLQAVEDTEDGRTYNLGTTQPFTIIPGEDNAITIERSNNGYEPLEYSSKSDVFLDRDATDDGYRIRMAAGTNDTRYHAPSQSGIPNRNDEFGFEDYKRGAFERPWGIEYEISEDEHDAALRHWKMRYKHSGGDEDQLDVMWRYYLDGGEEWGVTHDTLEPIERLAEQFAEKAELLGFETPEEKVRFVADIIQWMEYETDEERRWRDLPEVQHPVNFFSRGRGDCIDKVVAATSLLYQDPFPDYVMDKYYIFRNPYRGGIFQTQTEHIGLTIESDIFTTDLGGPQVSDDDGYSYIEITYPGPLGAAYPGNEDLELVDISDAWPGY</sequence>
<keyword evidence="2" id="KW-1185">Reference proteome</keyword>
<dbReference type="InterPro" id="IPR006311">
    <property type="entry name" value="TAT_signal"/>
</dbReference>
<dbReference type="PROSITE" id="PS51318">
    <property type="entry name" value="TAT"/>
    <property type="match status" value="1"/>
</dbReference>
<reference evidence="2" key="1">
    <citation type="submission" date="2016-10" db="EMBL/GenBank/DDBJ databases">
        <authorList>
            <person name="Varghese N."/>
            <person name="Submissions S."/>
        </authorList>
    </citation>
    <scope>NUCLEOTIDE SEQUENCE [LARGE SCALE GENOMIC DNA]</scope>
    <source>
        <strain evidence="2">DSM 24767</strain>
    </source>
</reference>
<dbReference type="OrthoDB" id="376683at2157"/>
<dbReference type="Gene3D" id="3.10.620.30">
    <property type="match status" value="1"/>
</dbReference>
<evidence type="ECO:0008006" key="3">
    <source>
        <dbReference type="Google" id="ProtNLM"/>
    </source>
</evidence>
<dbReference type="PROSITE" id="PS51257">
    <property type="entry name" value="PROKAR_LIPOPROTEIN"/>
    <property type="match status" value="1"/>
</dbReference>
<protein>
    <recommendedName>
        <fullName evidence="3">Transglutaminase-like superfamily protein</fullName>
    </recommendedName>
</protein>